<evidence type="ECO:0000256" key="1">
    <source>
        <dbReference type="SAM" id="MobiDB-lite"/>
    </source>
</evidence>
<feature type="compositionally biased region" description="Polar residues" evidence="1">
    <location>
        <begin position="118"/>
        <end position="129"/>
    </location>
</feature>
<dbReference type="AlphaFoldDB" id="A0A7R9Q8T8"/>
<reference evidence="2" key="1">
    <citation type="submission" date="2020-11" db="EMBL/GenBank/DDBJ databases">
        <authorList>
            <person name="Tran Van P."/>
        </authorList>
    </citation>
    <scope>NUCLEOTIDE SEQUENCE</scope>
</reference>
<dbReference type="EMBL" id="OC914842">
    <property type="protein sequence ID" value="CAD7636697.1"/>
    <property type="molecule type" value="Genomic_DNA"/>
</dbReference>
<dbReference type="EMBL" id="CAJPVJ010000017">
    <property type="protein sequence ID" value="CAG2158286.1"/>
    <property type="molecule type" value="Genomic_DNA"/>
</dbReference>
<name>A0A7R9Q8T8_9ACAR</name>
<evidence type="ECO:0000313" key="3">
    <source>
        <dbReference type="Proteomes" id="UP000728032"/>
    </source>
</evidence>
<organism evidence="2">
    <name type="scientific">Oppiella nova</name>
    <dbReference type="NCBI Taxonomy" id="334625"/>
    <lineage>
        <taxon>Eukaryota</taxon>
        <taxon>Metazoa</taxon>
        <taxon>Ecdysozoa</taxon>
        <taxon>Arthropoda</taxon>
        <taxon>Chelicerata</taxon>
        <taxon>Arachnida</taxon>
        <taxon>Acari</taxon>
        <taxon>Acariformes</taxon>
        <taxon>Sarcoptiformes</taxon>
        <taxon>Oribatida</taxon>
        <taxon>Brachypylina</taxon>
        <taxon>Oppioidea</taxon>
        <taxon>Oppiidae</taxon>
        <taxon>Oppiella</taxon>
    </lineage>
</organism>
<proteinExistence type="predicted"/>
<keyword evidence="3" id="KW-1185">Reference proteome</keyword>
<sequence>MKLFTEMKRYRRPNRYDHLLCKQKNYGIGVRSSAVLNYSGELCKTYCRVVNRIDRTATFTEHIALNNVRCGPLGARCIDGICQTSGSVPSDGVSNDRRVGRPLNAIEGQRKVIPGRRGSNNRQKTSTFSPYDVTDLGETESSTSDVIVNENGDNIRAKIIYPED</sequence>
<accession>A0A7R9Q8T8</accession>
<gene>
    <name evidence="2" type="ORF">ONB1V03_LOCUS361</name>
</gene>
<dbReference type="Proteomes" id="UP000728032">
    <property type="component" value="Unassembled WGS sequence"/>
</dbReference>
<protein>
    <submittedName>
        <fullName evidence="2">Uncharacterized protein</fullName>
    </submittedName>
</protein>
<evidence type="ECO:0000313" key="2">
    <source>
        <dbReference type="EMBL" id="CAD7636697.1"/>
    </source>
</evidence>
<dbReference type="OrthoDB" id="6506739at2759"/>
<feature type="region of interest" description="Disordered" evidence="1">
    <location>
        <begin position="112"/>
        <end position="132"/>
    </location>
</feature>